<evidence type="ECO:0000256" key="2">
    <source>
        <dbReference type="ARBA" id="ARBA00023002"/>
    </source>
</evidence>
<evidence type="ECO:0000256" key="1">
    <source>
        <dbReference type="ARBA" id="ARBA00006484"/>
    </source>
</evidence>
<dbReference type="PRINTS" id="PR00080">
    <property type="entry name" value="SDRFAMILY"/>
</dbReference>
<proteinExistence type="inferred from homology"/>
<dbReference type="PANTHER" id="PTHR43639">
    <property type="entry name" value="OXIDOREDUCTASE, SHORT-CHAIN DEHYDROGENASE/REDUCTASE FAMILY (AFU_ORTHOLOGUE AFUA_5G02870)"/>
    <property type="match status" value="1"/>
</dbReference>
<organism evidence="3 4">
    <name type="scientific">Pleomorphomonas diazotrophica</name>
    <dbReference type="NCBI Taxonomy" id="1166257"/>
    <lineage>
        <taxon>Bacteria</taxon>
        <taxon>Pseudomonadati</taxon>
        <taxon>Pseudomonadota</taxon>
        <taxon>Alphaproteobacteria</taxon>
        <taxon>Hyphomicrobiales</taxon>
        <taxon>Pleomorphomonadaceae</taxon>
        <taxon>Pleomorphomonas</taxon>
    </lineage>
</organism>
<dbReference type="EMBL" id="PJNW01000002">
    <property type="protein sequence ID" value="PKR90572.1"/>
    <property type="molecule type" value="Genomic_DNA"/>
</dbReference>
<dbReference type="Pfam" id="PF13561">
    <property type="entry name" value="adh_short_C2"/>
    <property type="match status" value="1"/>
</dbReference>
<sequence>MTKEALMTKPLSIPDLAGKAVLITGASSGIGAALARAFAEQGASVGVHYNSSAAAAEALCADIRAVGGKATAVHGDVTKSAEITRVVEETAMAFGRLDGLVNNAGGMVARMPYGAFDEAVFEEIIGLNVRSVLVASHAALPFLKAQQGFVINTTSIAARTGASLGAGPYGSAKAFIENATRGMAKEFAPFGVRVNAVAPGIVETPFHERYSDQAYLDAMRATIPQQRLAKPEDMVGPYLFLASAALSGYMIGQVLEVNGGQLMT</sequence>
<dbReference type="SUPFAM" id="SSF51735">
    <property type="entry name" value="NAD(P)-binding Rossmann-fold domains"/>
    <property type="match status" value="1"/>
</dbReference>
<dbReference type="InterPro" id="IPR002347">
    <property type="entry name" value="SDR_fam"/>
</dbReference>
<dbReference type="GO" id="GO:0016491">
    <property type="term" value="F:oxidoreductase activity"/>
    <property type="evidence" value="ECO:0007669"/>
    <property type="project" value="UniProtKB-KW"/>
</dbReference>
<keyword evidence="2" id="KW-0560">Oxidoreductase</keyword>
<name>A0A2N3M118_9HYPH</name>
<dbReference type="AlphaFoldDB" id="A0A2N3M118"/>
<reference evidence="3 4" key="1">
    <citation type="submission" date="2017-12" db="EMBL/GenBank/DDBJ databases">
        <title>Anaerobic carbon monoxide metabolism by Pleomorphomonas carboxyditropha sp. nov., a new mesophilic hydrogenogenic carboxidotroph.</title>
        <authorList>
            <person name="Esquivel-Elizondo S."/>
            <person name="Krajmalnik-Brown R."/>
        </authorList>
    </citation>
    <scope>NUCLEOTIDE SEQUENCE [LARGE SCALE GENOMIC DNA]</scope>
    <source>
        <strain evidence="3 4">R5-392</strain>
    </source>
</reference>
<dbReference type="FunFam" id="3.40.50.720:FF:000084">
    <property type="entry name" value="Short-chain dehydrogenase reductase"/>
    <property type="match status" value="1"/>
</dbReference>
<accession>A0A2N3M118</accession>
<dbReference type="CDD" id="cd05233">
    <property type="entry name" value="SDR_c"/>
    <property type="match status" value="1"/>
</dbReference>
<dbReference type="InterPro" id="IPR036291">
    <property type="entry name" value="NAD(P)-bd_dom_sf"/>
</dbReference>
<dbReference type="PANTHER" id="PTHR43639:SF1">
    <property type="entry name" value="SHORT-CHAIN DEHYDROGENASE_REDUCTASE FAMILY PROTEIN"/>
    <property type="match status" value="1"/>
</dbReference>
<evidence type="ECO:0000313" key="3">
    <source>
        <dbReference type="EMBL" id="PKR90572.1"/>
    </source>
</evidence>
<dbReference type="PRINTS" id="PR00081">
    <property type="entry name" value="GDHRDH"/>
</dbReference>
<dbReference type="Proteomes" id="UP000233491">
    <property type="component" value="Unassembled WGS sequence"/>
</dbReference>
<dbReference type="RefSeq" id="WP_101287712.1">
    <property type="nucleotide sequence ID" value="NZ_FOUQ01000001.1"/>
</dbReference>
<gene>
    <name evidence="3" type="ORF">CXZ10_04190</name>
</gene>
<comment type="similarity">
    <text evidence="1">Belongs to the short-chain dehydrogenases/reductases (SDR) family.</text>
</comment>
<evidence type="ECO:0000313" key="4">
    <source>
        <dbReference type="Proteomes" id="UP000233491"/>
    </source>
</evidence>
<keyword evidence="4" id="KW-1185">Reference proteome</keyword>
<comment type="caution">
    <text evidence="3">The sequence shown here is derived from an EMBL/GenBank/DDBJ whole genome shotgun (WGS) entry which is preliminary data.</text>
</comment>
<dbReference type="OrthoDB" id="8419486at2"/>
<dbReference type="Gene3D" id="3.40.50.720">
    <property type="entry name" value="NAD(P)-binding Rossmann-like Domain"/>
    <property type="match status" value="1"/>
</dbReference>
<protein>
    <submittedName>
        <fullName evidence="3">Oxidoreductase</fullName>
    </submittedName>
</protein>